<dbReference type="AlphaFoldDB" id="A0A4V2WNG9"/>
<dbReference type="EMBL" id="SKFG01000020">
    <property type="protein sequence ID" value="TCZ75432.1"/>
    <property type="molecule type" value="Genomic_DNA"/>
</dbReference>
<comment type="caution">
    <text evidence="2">The sequence shown here is derived from an EMBL/GenBank/DDBJ whole genome shotgun (WGS) entry which is preliminary data.</text>
</comment>
<keyword evidence="3" id="KW-1185">Reference proteome</keyword>
<keyword evidence="1" id="KW-0732">Signal</keyword>
<dbReference type="Proteomes" id="UP000295418">
    <property type="component" value="Unassembled WGS sequence"/>
</dbReference>
<sequence>MIYKRILIASISVCLILVLSACGSKSGDVGTSTSEVPTSTPKANVVVADIADKMFEDIEMLKMIEMEPDLIKERYGLITGDYKQVLILAPMMNVKVDELAFVEVKDASQIETVKAAMKNRADKVADNFKTYLQDQYEIAQKPVIKSNGNYVFMAISPYADKLAAIFDSFTQ</sequence>
<accession>A0A4V2WNG9</accession>
<dbReference type="RefSeq" id="WP_132419397.1">
    <property type="nucleotide sequence ID" value="NZ_SKFG01000020.1"/>
</dbReference>
<reference evidence="2 3" key="1">
    <citation type="submission" date="2019-03" db="EMBL/GenBank/DDBJ databases">
        <authorList>
            <person name="Kim M.K.M."/>
        </authorList>
    </citation>
    <scope>NUCLEOTIDE SEQUENCE [LARGE SCALE GENOMIC DNA]</scope>
    <source>
        <strain evidence="2 3">18JY21-1</strain>
    </source>
</reference>
<evidence type="ECO:0000313" key="3">
    <source>
        <dbReference type="Proteomes" id="UP000295418"/>
    </source>
</evidence>
<feature type="signal peptide" evidence="1">
    <location>
        <begin position="1"/>
        <end position="26"/>
    </location>
</feature>
<feature type="chain" id="PRO_5020856493" evidence="1">
    <location>
        <begin position="27"/>
        <end position="171"/>
    </location>
</feature>
<evidence type="ECO:0000256" key="1">
    <source>
        <dbReference type="SAM" id="SignalP"/>
    </source>
</evidence>
<name>A0A4V2WNG9_9BACL</name>
<dbReference type="OrthoDB" id="2605982at2"/>
<protein>
    <submittedName>
        <fullName evidence="2">DUF4358 domain-containing protein</fullName>
    </submittedName>
</protein>
<evidence type="ECO:0000313" key="2">
    <source>
        <dbReference type="EMBL" id="TCZ75432.1"/>
    </source>
</evidence>
<gene>
    <name evidence="2" type="ORF">E0485_17690</name>
</gene>
<dbReference type="Pfam" id="PF14270">
    <property type="entry name" value="DUF4358"/>
    <property type="match status" value="1"/>
</dbReference>
<dbReference type="PROSITE" id="PS51257">
    <property type="entry name" value="PROKAR_LIPOPROTEIN"/>
    <property type="match status" value="1"/>
</dbReference>
<dbReference type="InterPro" id="IPR025648">
    <property type="entry name" value="DUF4358"/>
</dbReference>
<proteinExistence type="predicted"/>
<organism evidence="2 3">
    <name type="scientific">Paenibacillus albiflavus</name>
    <dbReference type="NCBI Taxonomy" id="2545760"/>
    <lineage>
        <taxon>Bacteria</taxon>
        <taxon>Bacillati</taxon>
        <taxon>Bacillota</taxon>
        <taxon>Bacilli</taxon>
        <taxon>Bacillales</taxon>
        <taxon>Paenibacillaceae</taxon>
        <taxon>Paenibacillus</taxon>
    </lineage>
</organism>